<dbReference type="Pfam" id="PF01956">
    <property type="entry name" value="EMC3_TMCO1"/>
    <property type="match status" value="1"/>
</dbReference>
<dbReference type="Gene3D" id="1.10.510.10">
    <property type="entry name" value="Transferase(Phosphotransferase) domain 1"/>
    <property type="match status" value="1"/>
</dbReference>
<organism evidence="14 15">
    <name type="scientific">Perkinsus olseni</name>
    <name type="common">Perkinsus atlanticus</name>
    <dbReference type="NCBI Taxonomy" id="32597"/>
    <lineage>
        <taxon>Eukaryota</taxon>
        <taxon>Sar</taxon>
        <taxon>Alveolata</taxon>
        <taxon>Perkinsozoa</taxon>
        <taxon>Perkinsea</taxon>
        <taxon>Perkinsida</taxon>
        <taxon>Perkinsidae</taxon>
        <taxon>Perkinsus</taxon>
    </lineage>
</organism>
<keyword evidence="9 12" id="KW-0472">Membrane</keyword>
<evidence type="ECO:0000256" key="12">
    <source>
        <dbReference type="SAM" id="Phobius"/>
    </source>
</evidence>
<feature type="region of interest" description="Disordered" evidence="11">
    <location>
        <begin position="87"/>
        <end position="110"/>
    </location>
</feature>
<dbReference type="Proteomes" id="UP000541610">
    <property type="component" value="Unassembled WGS sequence"/>
</dbReference>
<evidence type="ECO:0000256" key="1">
    <source>
        <dbReference type="ARBA" id="ARBA00004141"/>
    </source>
</evidence>
<dbReference type="InterPro" id="IPR000719">
    <property type="entry name" value="Prot_kinase_dom"/>
</dbReference>
<evidence type="ECO:0000313" key="14">
    <source>
        <dbReference type="EMBL" id="KAF4695182.1"/>
    </source>
</evidence>
<feature type="region of interest" description="Disordered" evidence="11">
    <location>
        <begin position="191"/>
        <end position="233"/>
    </location>
</feature>
<evidence type="ECO:0000256" key="3">
    <source>
        <dbReference type="ARBA" id="ARBA00022679"/>
    </source>
</evidence>
<dbReference type="PANTHER" id="PTHR44329">
    <property type="entry name" value="SERINE/THREONINE-PROTEIN KINASE TNNI3K-RELATED"/>
    <property type="match status" value="1"/>
</dbReference>
<dbReference type="AlphaFoldDB" id="A0A7J6PGT6"/>
<dbReference type="SMART" id="SM01415">
    <property type="entry name" value="DUF106"/>
    <property type="match status" value="1"/>
</dbReference>
<feature type="domain" description="Protein kinase" evidence="13">
    <location>
        <begin position="260"/>
        <end position="523"/>
    </location>
</feature>
<dbReference type="InterPro" id="IPR051681">
    <property type="entry name" value="Ser/Thr_Kinases-Pseudokinases"/>
</dbReference>
<dbReference type="InterPro" id="IPR017441">
    <property type="entry name" value="Protein_kinase_ATP_BS"/>
</dbReference>
<sequence>MPGLLSPSTRCLLLFISTPRWRHAGRRHKHGTSRVHSAGPNPDGGTRLPSAPSDSSGAASPSACSARAPHAHLSRAAVPLDAASVLPSDNANPLHRATASHDKSGTTGNCGLRGARQQPLSKVLFLWVISIFCIASHVRVPPLSREKMPDHRSAAYLSPPAPYPVFTVRQPAVMRRTVSVAGVGSNVVHYSSPLPLGRRDDSGANGRPSREQYPRQQPPPPSHGERARCPVSGVLPPRTQSMAHARSATSLVAAPVTRLSSMDRELGAGEFGQVFRGSYKGREVAIKRLYYDGNEHVLRVARHGEQIVKDLVREVESFRHLDHPGLVRFLGACLELPHLCLVTEYMPGGNLHQLLHVRKVRLSRGQRLRMAIQLTDAVAYLHAQNPVIVHRDLKTMNVVLDREMNAKLCDFGLTEPMEFTHITRKSNGGSPRYMAPELFDERLRITERVDIWSLGCILIEVFGGPQPYEGCESLKELLKMMLLERRIPYVPPSIHGEVQRLIKGCLIFHAAKRPRAQTLNERFRQLPGAFSDLTMADNPTCVACPFSASTLVHNWYEERLANEEAPQPGIGDKLLRKSESGISSVVHDRLHVVTRIGRVKQRDTSGKYLGVHTEGTLLEQQADSFRPAPPNEGTKAVEAPLINDETILELLHNERRQVPEDGVVPRFKPVDQHGYRSWDTTSGVAYSPPEGTSISEANARGPSESDRPAGVSVQDEARAPHGLKVGCLTGERYIPIDLADGDVSAACLSTAVQRTWLPGPDPGLTFVDQYGGKRDSTPKVDNELSLPLGEGSMEKVSAELAARGDKLYRKTTLITKGRDQRPGISFFKMTTPILLDPLIRDFVLIPIVVVVIMSNIIRMNLMQILGRATPKADPDEVKKQKLFTRAKLLKANGHFLTDKAFQAKKALYLKKDQGLLWQVPPQKNAMDAMMQAQSDPSMATGMMKNQFMFLGIHGTLGYWVSHLFSGFLVAKTPSHSPLRLSLCCSEGLDVPALDTSYVSSLSLYFFVSMSSQGIMQLYQQLRSSGDDAAMAAAADTSGEDMMMMGGMMAPPPPPMPMGGGGDVKKAFETERENLEIVQHKFALEDAEDRLLDKWLGSDE</sequence>
<feature type="transmembrane region" description="Helical" evidence="12">
    <location>
        <begin position="838"/>
        <end position="857"/>
    </location>
</feature>
<comment type="caution">
    <text evidence="14">The sequence shown here is derived from an EMBL/GenBank/DDBJ whole genome shotgun (WGS) entry which is preliminary data.</text>
</comment>
<reference evidence="14 15" key="1">
    <citation type="submission" date="2020-04" db="EMBL/GenBank/DDBJ databases">
        <title>Perkinsus olseni comparative genomics.</title>
        <authorList>
            <person name="Bogema D.R."/>
        </authorList>
    </citation>
    <scope>NUCLEOTIDE SEQUENCE [LARGE SCALE GENOMIC DNA]</scope>
    <source>
        <strain evidence="14">00978-12</strain>
    </source>
</reference>
<feature type="compositionally biased region" description="Polar residues" evidence="11">
    <location>
        <begin position="679"/>
        <end position="696"/>
    </location>
</feature>
<feature type="region of interest" description="Disordered" evidence="11">
    <location>
        <begin position="679"/>
        <end position="714"/>
    </location>
</feature>
<feature type="transmembrane region" description="Helical" evidence="12">
    <location>
        <begin position="947"/>
        <end position="970"/>
    </location>
</feature>
<dbReference type="InterPro" id="IPR008271">
    <property type="entry name" value="Ser/Thr_kinase_AS"/>
</dbReference>
<evidence type="ECO:0000256" key="4">
    <source>
        <dbReference type="ARBA" id="ARBA00022692"/>
    </source>
</evidence>
<dbReference type="PROSITE" id="PS00108">
    <property type="entry name" value="PROTEIN_KINASE_ST"/>
    <property type="match status" value="1"/>
</dbReference>
<evidence type="ECO:0000256" key="10">
    <source>
        <dbReference type="PROSITE-ProRule" id="PRU10141"/>
    </source>
</evidence>
<gene>
    <name evidence="14" type="primary">EMC3</name>
    <name evidence="14" type="ORF">FOZ60_005508</name>
</gene>
<keyword evidence="7 10" id="KW-0067">ATP-binding</keyword>
<feature type="compositionally biased region" description="Basic residues" evidence="11">
    <location>
        <begin position="23"/>
        <end position="33"/>
    </location>
</feature>
<evidence type="ECO:0000256" key="6">
    <source>
        <dbReference type="ARBA" id="ARBA00022777"/>
    </source>
</evidence>
<dbReference type="PROSITE" id="PS00107">
    <property type="entry name" value="PROTEIN_KINASE_ATP"/>
    <property type="match status" value="1"/>
</dbReference>
<feature type="compositionally biased region" description="Low complexity" evidence="11">
    <location>
        <begin position="49"/>
        <end position="66"/>
    </location>
</feature>
<keyword evidence="8 12" id="KW-1133">Transmembrane helix</keyword>
<protein>
    <submittedName>
        <fullName evidence="14">ER membrane complex subunit 3</fullName>
    </submittedName>
</protein>
<dbReference type="Gene3D" id="3.30.200.20">
    <property type="entry name" value="Phosphorylase Kinase, domain 1"/>
    <property type="match status" value="1"/>
</dbReference>
<keyword evidence="4 12" id="KW-0812">Transmembrane</keyword>
<dbReference type="InterPro" id="IPR002809">
    <property type="entry name" value="EMC3/TMCO1"/>
</dbReference>
<keyword evidence="5 10" id="KW-0547">Nucleotide-binding</keyword>
<keyword evidence="3" id="KW-0808">Transferase</keyword>
<dbReference type="PROSITE" id="PS50011">
    <property type="entry name" value="PROTEIN_KINASE_DOM"/>
    <property type="match status" value="1"/>
</dbReference>
<evidence type="ECO:0000256" key="7">
    <source>
        <dbReference type="ARBA" id="ARBA00022840"/>
    </source>
</evidence>
<dbReference type="Pfam" id="PF07714">
    <property type="entry name" value="PK_Tyr_Ser-Thr"/>
    <property type="match status" value="1"/>
</dbReference>
<comment type="subcellular location">
    <subcellularLocation>
        <location evidence="1">Membrane</location>
        <topology evidence="1">Multi-pass membrane protein</topology>
    </subcellularLocation>
</comment>
<dbReference type="SUPFAM" id="SSF56112">
    <property type="entry name" value="Protein kinase-like (PK-like)"/>
    <property type="match status" value="1"/>
</dbReference>
<evidence type="ECO:0000256" key="5">
    <source>
        <dbReference type="ARBA" id="ARBA00022741"/>
    </source>
</evidence>
<dbReference type="EMBL" id="JABANP010000023">
    <property type="protein sequence ID" value="KAF4695182.1"/>
    <property type="molecule type" value="Genomic_DNA"/>
</dbReference>
<dbReference type="GO" id="GO:0016020">
    <property type="term" value="C:membrane"/>
    <property type="evidence" value="ECO:0007669"/>
    <property type="project" value="UniProtKB-SubCell"/>
</dbReference>
<evidence type="ECO:0000256" key="11">
    <source>
        <dbReference type="SAM" id="MobiDB-lite"/>
    </source>
</evidence>
<dbReference type="OrthoDB" id="6745403at2759"/>
<dbReference type="InterPro" id="IPR011009">
    <property type="entry name" value="Kinase-like_dom_sf"/>
</dbReference>
<dbReference type="InterPro" id="IPR001245">
    <property type="entry name" value="Ser-Thr/Tyr_kinase_cat_dom"/>
</dbReference>
<evidence type="ECO:0000256" key="8">
    <source>
        <dbReference type="ARBA" id="ARBA00022989"/>
    </source>
</evidence>
<evidence type="ECO:0000259" key="13">
    <source>
        <dbReference type="PROSITE" id="PS50011"/>
    </source>
</evidence>
<name>A0A7J6PGT6_PEROL</name>
<evidence type="ECO:0000256" key="2">
    <source>
        <dbReference type="ARBA" id="ARBA00022527"/>
    </source>
</evidence>
<keyword evidence="6" id="KW-0418">Kinase</keyword>
<keyword evidence="2" id="KW-0723">Serine/threonine-protein kinase</keyword>
<dbReference type="SMART" id="SM00220">
    <property type="entry name" value="S_TKc"/>
    <property type="match status" value="1"/>
</dbReference>
<dbReference type="GO" id="GO:0005524">
    <property type="term" value="F:ATP binding"/>
    <property type="evidence" value="ECO:0007669"/>
    <property type="project" value="UniProtKB-UniRule"/>
</dbReference>
<evidence type="ECO:0000313" key="15">
    <source>
        <dbReference type="Proteomes" id="UP000541610"/>
    </source>
</evidence>
<feature type="binding site" evidence="10">
    <location>
        <position position="287"/>
    </location>
    <ligand>
        <name>ATP</name>
        <dbReference type="ChEBI" id="CHEBI:30616"/>
    </ligand>
</feature>
<proteinExistence type="predicted"/>
<feature type="region of interest" description="Disordered" evidence="11">
    <location>
        <begin position="23"/>
        <end position="66"/>
    </location>
</feature>
<evidence type="ECO:0000256" key="9">
    <source>
        <dbReference type="ARBA" id="ARBA00023136"/>
    </source>
</evidence>
<dbReference type="PANTHER" id="PTHR44329:SF288">
    <property type="entry name" value="MITOGEN-ACTIVATED PROTEIN KINASE KINASE KINASE 20"/>
    <property type="match status" value="1"/>
</dbReference>
<feature type="compositionally biased region" description="Basic and acidic residues" evidence="11">
    <location>
        <begin position="197"/>
        <end position="213"/>
    </location>
</feature>
<dbReference type="GO" id="GO:0004674">
    <property type="term" value="F:protein serine/threonine kinase activity"/>
    <property type="evidence" value="ECO:0007669"/>
    <property type="project" value="UniProtKB-KW"/>
</dbReference>
<accession>A0A7J6PGT6</accession>